<dbReference type="EMBL" id="KQ995246">
    <property type="protein sequence ID" value="KZV47583.1"/>
    <property type="molecule type" value="Genomic_DNA"/>
</dbReference>
<evidence type="ECO:0000256" key="1">
    <source>
        <dbReference type="ARBA" id="ARBA00004239"/>
    </source>
</evidence>
<reference evidence="7 8" key="1">
    <citation type="journal article" date="2015" name="Proc. Natl. Acad. Sci. U.S.A.">
        <title>The resurrection genome of Boea hygrometrica: A blueprint for survival of dehydration.</title>
        <authorList>
            <person name="Xiao L."/>
            <person name="Yang G."/>
            <person name="Zhang L."/>
            <person name="Yang X."/>
            <person name="Zhao S."/>
            <person name="Ji Z."/>
            <person name="Zhou Q."/>
            <person name="Hu M."/>
            <person name="Wang Y."/>
            <person name="Chen M."/>
            <person name="Xu Y."/>
            <person name="Jin H."/>
            <person name="Xiao X."/>
            <person name="Hu G."/>
            <person name="Bao F."/>
            <person name="Hu Y."/>
            <person name="Wan P."/>
            <person name="Li L."/>
            <person name="Deng X."/>
            <person name="Kuang T."/>
            <person name="Xiang C."/>
            <person name="Zhu J.K."/>
            <person name="Oliver M.J."/>
            <person name="He Y."/>
        </authorList>
    </citation>
    <scope>NUCLEOTIDE SEQUENCE [LARGE SCALE GENOMIC DNA]</scope>
    <source>
        <strain evidence="8">cv. XS01</strain>
    </source>
</reference>
<protein>
    <submittedName>
        <fullName evidence="7">Basic 7S globulin</fullName>
    </submittedName>
</protein>
<evidence type="ECO:0000313" key="8">
    <source>
        <dbReference type="Proteomes" id="UP000250235"/>
    </source>
</evidence>
<dbReference type="Proteomes" id="UP000250235">
    <property type="component" value="Unassembled WGS sequence"/>
</dbReference>
<dbReference type="InterPro" id="IPR021109">
    <property type="entry name" value="Peptidase_aspartic_dom_sf"/>
</dbReference>
<dbReference type="Gene3D" id="2.40.70.10">
    <property type="entry name" value="Acid Proteases"/>
    <property type="match status" value="2"/>
</dbReference>
<comment type="similarity">
    <text evidence="2">Belongs to the peptidase A1 family.</text>
</comment>
<gene>
    <name evidence="7" type="ORF">F511_12852</name>
</gene>
<dbReference type="PANTHER" id="PTHR47965:SF68">
    <property type="entry name" value="BASIC 7S GLOBULIN-LIKE"/>
    <property type="match status" value="1"/>
</dbReference>
<dbReference type="Pfam" id="PF14543">
    <property type="entry name" value="TAXi_N"/>
    <property type="match status" value="1"/>
</dbReference>
<keyword evidence="3" id="KW-0964">Secreted</keyword>
<sequence length="431" mass="46696">MRPSILSALILSLFVSSSSLTNGATTAKPQAFVFPIKKDATTNQYYTSIQIGANFTTFNTVIDLGGKFAWFNSINYFESASGYRPILCGTQQCRIANGIGCVFCFLSPPVPGCTNNTCSDYALNPFSGTQGYSGLGQDTLHVFSTRGDRYDLKDFPFQFSDPVLREGLASQTAGLIGLGRTRISLQAQIASAFKVRQQFALCIPSTGSDGKLIVGEGTYNSPFEKISKKLTTTSLIRNPVSTDMNERIGNLSVEYFIGVKSIRVGNKALSLNNTLLSINKRTGTGGTNLRTVRHYTILHRSIYRALVNEFVAAASAKNIKRVASVSPFGACFDSKTILNTKTGPDVPTIDFVLESTSVFWRFFGSNSMVKVNNDVTCLAFLDGGVDPFTAIVVGGYQMQDYLLEFDVASSKLRFSSSLLALDTSCSQFGAS</sequence>
<dbReference type="InterPro" id="IPR032799">
    <property type="entry name" value="TAXi_C"/>
</dbReference>
<dbReference type="InterPro" id="IPR033121">
    <property type="entry name" value="PEPTIDASE_A1"/>
</dbReference>
<dbReference type="OrthoDB" id="1882431at2759"/>
<accession>A0A2Z7CLF0</accession>
<evidence type="ECO:0000256" key="5">
    <source>
        <dbReference type="SAM" id="SignalP"/>
    </source>
</evidence>
<dbReference type="GO" id="GO:0004190">
    <property type="term" value="F:aspartic-type endopeptidase activity"/>
    <property type="evidence" value="ECO:0007669"/>
    <property type="project" value="InterPro"/>
</dbReference>
<evidence type="ECO:0000256" key="2">
    <source>
        <dbReference type="ARBA" id="ARBA00007447"/>
    </source>
</evidence>
<dbReference type="AlphaFoldDB" id="A0A2Z7CLF0"/>
<dbReference type="PROSITE" id="PS51767">
    <property type="entry name" value="PEPTIDASE_A1"/>
    <property type="match status" value="1"/>
</dbReference>
<organism evidence="7 8">
    <name type="scientific">Dorcoceras hygrometricum</name>
    <dbReference type="NCBI Taxonomy" id="472368"/>
    <lineage>
        <taxon>Eukaryota</taxon>
        <taxon>Viridiplantae</taxon>
        <taxon>Streptophyta</taxon>
        <taxon>Embryophyta</taxon>
        <taxon>Tracheophyta</taxon>
        <taxon>Spermatophyta</taxon>
        <taxon>Magnoliopsida</taxon>
        <taxon>eudicotyledons</taxon>
        <taxon>Gunneridae</taxon>
        <taxon>Pentapetalae</taxon>
        <taxon>asterids</taxon>
        <taxon>lamiids</taxon>
        <taxon>Lamiales</taxon>
        <taxon>Gesneriaceae</taxon>
        <taxon>Didymocarpoideae</taxon>
        <taxon>Trichosporeae</taxon>
        <taxon>Loxocarpinae</taxon>
        <taxon>Dorcoceras</taxon>
    </lineage>
</organism>
<proteinExistence type="inferred from homology"/>
<name>A0A2Z7CLF0_9LAMI</name>
<evidence type="ECO:0000256" key="4">
    <source>
        <dbReference type="ARBA" id="ARBA00022729"/>
    </source>
</evidence>
<feature type="signal peptide" evidence="5">
    <location>
        <begin position="1"/>
        <end position="19"/>
    </location>
</feature>
<dbReference type="FunFam" id="2.40.70.10:FF:000041">
    <property type="entry name" value="Basic 7S globulin"/>
    <property type="match status" value="1"/>
</dbReference>
<keyword evidence="4 5" id="KW-0732">Signal</keyword>
<dbReference type="SUPFAM" id="SSF50630">
    <property type="entry name" value="Acid proteases"/>
    <property type="match status" value="1"/>
</dbReference>
<evidence type="ECO:0000259" key="6">
    <source>
        <dbReference type="PROSITE" id="PS51767"/>
    </source>
</evidence>
<dbReference type="PANTHER" id="PTHR47965">
    <property type="entry name" value="ASPARTYL PROTEASE-RELATED"/>
    <property type="match status" value="1"/>
</dbReference>
<evidence type="ECO:0000256" key="3">
    <source>
        <dbReference type="ARBA" id="ARBA00022525"/>
    </source>
</evidence>
<dbReference type="GO" id="GO:0006508">
    <property type="term" value="P:proteolysis"/>
    <property type="evidence" value="ECO:0007669"/>
    <property type="project" value="InterPro"/>
</dbReference>
<feature type="domain" description="Peptidase A1" evidence="6">
    <location>
        <begin position="45"/>
        <end position="415"/>
    </location>
</feature>
<dbReference type="InterPro" id="IPR032861">
    <property type="entry name" value="TAXi_N"/>
</dbReference>
<dbReference type="InterPro" id="IPR001461">
    <property type="entry name" value="Aspartic_peptidase_A1"/>
</dbReference>
<dbReference type="GO" id="GO:0005576">
    <property type="term" value="C:extracellular region"/>
    <property type="evidence" value="ECO:0007669"/>
    <property type="project" value="UniProtKB-SubCell"/>
</dbReference>
<feature type="chain" id="PRO_5016297663" evidence="5">
    <location>
        <begin position="20"/>
        <end position="431"/>
    </location>
</feature>
<keyword evidence="8" id="KW-1185">Reference proteome</keyword>
<dbReference type="Pfam" id="PF14541">
    <property type="entry name" value="TAXi_C"/>
    <property type="match status" value="1"/>
</dbReference>
<comment type="subcellular location">
    <subcellularLocation>
        <location evidence="1">Secreted</location>
        <location evidence="1">Extracellular space</location>
    </subcellularLocation>
</comment>
<evidence type="ECO:0000313" key="7">
    <source>
        <dbReference type="EMBL" id="KZV47583.1"/>
    </source>
</evidence>